<dbReference type="InterPro" id="IPR009057">
    <property type="entry name" value="Homeodomain-like_sf"/>
</dbReference>
<evidence type="ECO:0000259" key="5">
    <source>
        <dbReference type="PROSITE" id="PS50977"/>
    </source>
</evidence>
<evidence type="ECO:0000313" key="6">
    <source>
        <dbReference type="EMBL" id="TDC02321.1"/>
    </source>
</evidence>
<proteinExistence type="predicted"/>
<dbReference type="InterPro" id="IPR001647">
    <property type="entry name" value="HTH_TetR"/>
</dbReference>
<dbReference type="Pfam" id="PF00440">
    <property type="entry name" value="TetR_N"/>
    <property type="match status" value="1"/>
</dbReference>
<dbReference type="Proteomes" id="UP000295626">
    <property type="component" value="Unassembled WGS sequence"/>
</dbReference>
<keyword evidence="3" id="KW-0804">Transcription</keyword>
<evidence type="ECO:0000256" key="3">
    <source>
        <dbReference type="ARBA" id="ARBA00023163"/>
    </source>
</evidence>
<keyword evidence="7" id="KW-1185">Reference proteome</keyword>
<organism evidence="6 7">
    <name type="scientific">Micromonospora fluostatini</name>
    <dbReference type="NCBI Taxonomy" id="1629071"/>
    <lineage>
        <taxon>Bacteria</taxon>
        <taxon>Bacillati</taxon>
        <taxon>Actinomycetota</taxon>
        <taxon>Actinomycetes</taxon>
        <taxon>Micromonosporales</taxon>
        <taxon>Micromonosporaceae</taxon>
        <taxon>Micromonospora</taxon>
    </lineage>
</organism>
<dbReference type="InterPro" id="IPR036271">
    <property type="entry name" value="Tet_transcr_reg_TetR-rel_C_sf"/>
</dbReference>
<dbReference type="InterPro" id="IPR050109">
    <property type="entry name" value="HTH-type_TetR-like_transc_reg"/>
</dbReference>
<dbReference type="EMBL" id="SMKE01000011">
    <property type="protein sequence ID" value="TDC02321.1"/>
    <property type="molecule type" value="Genomic_DNA"/>
</dbReference>
<dbReference type="PRINTS" id="PR00455">
    <property type="entry name" value="HTHTETR"/>
</dbReference>
<evidence type="ECO:0000256" key="4">
    <source>
        <dbReference type="PROSITE-ProRule" id="PRU00335"/>
    </source>
</evidence>
<evidence type="ECO:0000256" key="1">
    <source>
        <dbReference type="ARBA" id="ARBA00023015"/>
    </source>
</evidence>
<evidence type="ECO:0000313" key="7">
    <source>
        <dbReference type="Proteomes" id="UP000295626"/>
    </source>
</evidence>
<dbReference type="Gene3D" id="1.10.357.10">
    <property type="entry name" value="Tetracycline Repressor, domain 2"/>
    <property type="match status" value="1"/>
</dbReference>
<name>A0ABY2DLT9_9ACTN</name>
<dbReference type="PANTHER" id="PTHR30055:SF234">
    <property type="entry name" value="HTH-TYPE TRANSCRIPTIONAL REGULATOR BETI"/>
    <property type="match status" value="1"/>
</dbReference>
<dbReference type="PROSITE" id="PS50977">
    <property type="entry name" value="HTH_TETR_2"/>
    <property type="match status" value="1"/>
</dbReference>
<protein>
    <submittedName>
        <fullName evidence="6">TetR/AcrR family transcriptional regulator</fullName>
    </submittedName>
</protein>
<keyword evidence="2 4" id="KW-0238">DNA-binding</keyword>
<dbReference type="Pfam" id="PF21597">
    <property type="entry name" value="TetR_C_43"/>
    <property type="match status" value="1"/>
</dbReference>
<keyword evidence="1" id="KW-0805">Transcription regulation</keyword>
<dbReference type="PANTHER" id="PTHR30055">
    <property type="entry name" value="HTH-TYPE TRANSCRIPTIONAL REGULATOR RUTR"/>
    <property type="match status" value="1"/>
</dbReference>
<gene>
    <name evidence="6" type="ORF">E1091_00980</name>
</gene>
<sequence>MENQSRPLRADAARNRSKIIATARAEIAAHGAGVGMDEIAQAAGVAVGTLYRHFPTKTDLVAAVMAQYVDAAADDCEASLRRARQRQTRPVDEVVGYLNRVGESSADHFAVKAAARNLGVDPHGDTTAETRIRAALAALIALGQAAGDIREDVTVDDVFLLLTTLPIDRPAETRRRWIDLVLPGITTAATLQRGVAGGSDNP</sequence>
<accession>A0ABY2DLT9</accession>
<evidence type="ECO:0000256" key="2">
    <source>
        <dbReference type="ARBA" id="ARBA00023125"/>
    </source>
</evidence>
<feature type="DNA-binding region" description="H-T-H motif" evidence="4">
    <location>
        <begin position="35"/>
        <end position="54"/>
    </location>
</feature>
<dbReference type="SUPFAM" id="SSF46689">
    <property type="entry name" value="Homeodomain-like"/>
    <property type="match status" value="1"/>
</dbReference>
<comment type="caution">
    <text evidence="6">The sequence shown here is derived from an EMBL/GenBank/DDBJ whole genome shotgun (WGS) entry which is preliminary data.</text>
</comment>
<feature type="domain" description="HTH tetR-type" evidence="5">
    <location>
        <begin position="13"/>
        <end position="72"/>
    </location>
</feature>
<dbReference type="InterPro" id="IPR049445">
    <property type="entry name" value="TetR_SbtR-like_C"/>
</dbReference>
<dbReference type="SUPFAM" id="SSF48498">
    <property type="entry name" value="Tetracyclin repressor-like, C-terminal domain"/>
    <property type="match status" value="1"/>
</dbReference>
<reference evidence="6 7" key="1">
    <citation type="submission" date="2019-02" db="EMBL/GenBank/DDBJ databases">
        <title>Draft genome sequences of novel Actinobacteria.</title>
        <authorList>
            <person name="Sahin N."/>
            <person name="Ay H."/>
            <person name="Saygin H."/>
        </authorList>
    </citation>
    <scope>NUCLEOTIDE SEQUENCE [LARGE SCALE GENOMIC DNA]</scope>
    <source>
        <strain evidence="6 7">JCM 30529</strain>
    </source>
</reference>